<dbReference type="Gene3D" id="3.40.50.2020">
    <property type="match status" value="1"/>
</dbReference>
<keyword evidence="9" id="KW-1185">Reference proteome</keyword>
<reference evidence="8 9" key="1">
    <citation type="submission" date="2021-03" db="EMBL/GenBank/DDBJ databases">
        <title>Genomic Encyclopedia of Type Strains, Phase IV (KMG-IV): sequencing the most valuable type-strain genomes for metagenomic binning, comparative biology and taxonomic classification.</title>
        <authorList>
            <person name="Goeker M."/>
        </authorList>
    </citation>
    <scope>NUCLEOTIDE SEQUENCE [LARGE SCALE GENOMIC DNA]</scope>
    <source>
        <strain evidence="8 9">DSM 14349</strain>
    </source>
</reference>
<evidence type="ECO:0000256" key="2">
    <source>
        <dbReference type="ARBA" id="ARBA00022472"/>
    </source>
</evidence>
<keyword evidence="2 6" id="KW-0806">Transcription termination</keyword>
<evidence type="ECO:0000256" key="4">
    <source>
        <dbReference type="ARBA" id="ARBA00023015"/>
    </source>
</evidence>
<name>A0ABS4FPE3_9BACL</name>
<organism evidence="8 9">
    <name type="scientific">Paenibacillus turicensis</name>
    <dbReference type="NCBI Taxonomy" id="160487"/>
    <lineage>
        <taxon>Bacteria</taxon>
        <taxon>Bacillati</taxon>
        <taxon>Bacillota</taxon>
        <taxon>Bacilli</taxon>
        <taxon>Bacillales</taxon>
        <taxon>Paenibacillaceae</taxon>
        <taxon>Paenibacillus</taxon>
    </lineage>
</organism>
<evidence type="ECO:0000313" key="9">
    <source>
        <dbReference type="Proteomes" id="UP001519272"/>
    </source>
</evidence>
<keyword evidence="6" id="KW-0694">RNA-binding</keyword>
<dbReference type="EMBL" id="JAGGKG010000003">
    <property type="protein sequence ID" value="MBP1904411.1"/>
    <property type="molecule type" value="Genomic_DNA"/>
</dbReference>
<comment type="function">
    <text evidence="6">Regulates transcriptional attenuation of the pyrimidine nucleotide (pyr) operon by binding in a uridine-dependent manner to specific sites on pyr mRNA. This disrupts an antiterminator hairpin in the RNA and favors formation of a downstream transcription terminator, leading to a reduced expression of downstream genes.</text>
</comment>
<dbReference type="InterPro" id="IPR050137">
    <property type="entry name" value="PyrR_bifunctional"/>
</dbReference>
<dbReference type="Proteomes" id="UP001519272">
    <property type="component" value="Unassembled WGS sequence"/>
</dbReference>
<dbReference type="NCBIfam" id="NF003548">
    <property type="entry name" value="PRK05205.1-4"/>
    <property type="match status" value="1"/>
</dbReference>
<dbReference type="PANTHER" id="PTHR11608:SF0">
    <property type="entry name" value="BIFUNCTIONAL PROTEIN PYRR"/>
    <property type="match status" value="1"/>
</dbReference>
<dbReference type="NCBIfam" id="NF003549">
    <property type="entry name" value="PRK05205.1-5"/>
    <property type="match status" value="1"/>
</dbReference>
<comment type="subunit">
    <text evidence="6">Homodimer and homohexamer; in equilibrium.</text>
</comment>
<dbReference type="InterPro" id="IPR029057">
    <property type="entry name" value="PRTase-like"/>
</dbReference>
<evidence type="ECO:0000256" key="1">
    <source>
        <dbReference type="ARBA" id="ARBA00005565"/>
    </source>
</evidence>
<dbReference type="EC" id="2.4.2.9" evidence="6"/>
<comment type="caution">
    <text evidence="8">The sequence shown here is derived from an EMBL/GenBank/DDBJ whole genome shotgun (WGS) entry which is preliminary data.</text>
</comment>
<proteinExistence type="inferred from homology"/>
<accession>A0ABS4FPE3</accession>
<evidence type="ECO:0000256" key="3">
    <source>
        <dbReference type="ARBA" id="ARBA00022676"/>
    </source>
</evidence>
<dbReference type="PANTHER" id="PTHR11608">
    <property type="entry name" value="BIFUNCTIONAL PROTEIN PYRR"/>
    <property type="match status" value="1"/>
</dbReference>
<evidence type="ECO:0000313" key="8">
    <source>
        <dbReference type="EMBL" id="MBP1904411.1"/>
    </source>
</evidence>
<comment type="function">
    <text evidence="6">Also displays a weak uracil phosphoribosyltransferase activity which is not physiologically significant.</text>
</comment>
<evidence type="ECO:0000259" key="7">
    <source>
        <dbReference type="Pfam" id="PF00156"/>
    </source>
</evidence>
<dbReference type="CDD" id="cd06223">
    <property type="entry name" value="PRTases_typeI"/>
    <property type="match status" value="1"/>
</dbReference>
<evidence type="ECO:0000256" key="5">
    <source>
        <dbReference type="ARBA" id="ARBA00023163"/>
    </source>
</evidence>
<dbReference type="Pfam" id="PF00156">
    <property type="entry name" value="Pribosyltran"/>
    <property type="match status" value="1"/>
</dbReference>
<dbReference type="InterPro" id="IPR023050">
    <property type="entry name" value="PyrR"/>
</dbReference>
<feature type="domain" description="Phosphoribosyltransferase" evidence="7">
    <location>
        <begin position="13"/>
        <end position="152"/>
    </location>
</feature>
<protein>
    <recommendedName>
        <fullName evidence="6">Bifunctional protein PyrR</fullName>
    </recommendedName>
    <domain>
        <recommendedName>
            <fullName evidence="6">Pyrimidine operon regulatory protein</fullName>
        </recommendedName>
    </domain>
    <domain>
        <recommendedName>
            <fullName evidence="6">Uracil phosphoribosyltransferase</fullName>
            <shortName evidence="6">UPRTase</shortName>
            <ecNumber evidence="6">2.4.2.9</ecNumber>
        </recommendedName>
    </domain>
</protein>
<keyword evidence="5 6" id="KW-0804">Transcription</keyword>
<feature type="short sequence motif" description="PRPP-binding" evidence="6">
    <location>
        <begin position="98"/>
        <end position="110"/>
    </location>
</feature>
<dbReference type="GO" id="GO:0004845">
    <property type="term" value="F:uracil phosphoribosyltransferase activity"/>
    <property type="evidence" value="ECO:0007669"/>
    <property type="project" value="UniProtKB-EC"/>
</dbReference>
<dbReference type="HAMAP" id="MF_01219">
    <property type="entry name" value="PyrR"/>
    <property type="match status" value="1"/>
</dbReference>
<sequence length="182" mass="20391">MSGENHIIMDEIAIKRALTRIAHEILERNKGIDNCVLAGIKTRGIYLAERLAHRLESIEGKEIPWAELDVTAYRDDRTDDDQARKEVSFAVPVQGKKVILLDDVLYTGRTIRSAMDAIMHCGRPESIQLAVLADRGHRELPIRPDYVGKNVPTSKSEEIEVLLIEADGLDEVRIVQNRGGEA</sequence>
<comment type="similarity">
    <text evidence="1 6">Belongs to the purine/pyrimidine phosphoribosyltransferase family. PyrR subfamily.</text>
</comment>
<comment type="catalytic activity">
    <reaction evidence="6">
        <text>UMP + diphosphate = 5-phospho-alpha-D-ribose 1-diphosphate + uracil</text>
        <dbReference type="Rhea" id="RHEA:13017"/>
        <dbReference type="ChEBI" id="CHEBI:17568"/>
        <dbReference type="ChEBI" id="CHEBI:33019"/>
        <dbReference type="ChEBI" id="CHEBI:57865"/>
        <dbReference type="ChEBI" id="CHEBI:58017"/>
        <dbReference type="EC" id="2.4.2.9"/>
    </reaction>
</comment>
<keyword evidence="3 6" id="KW-0328">Glycosyltransferase</keyword>
<dbReference type="RefSeq" id="WP_342453917.1">
    <property type="nucleotide sequence ID" value="NZ_JAGGKG010000003.1"/>
</dbReference>
<dbReference type="InterPro" id="IPR000836">
    <property type="entry name" value="PRTase_dom"/>
</dbReference>
<dbReference type="SUPFAM" id="SSF53271">
    <property type="entry name" value="PRTase-like"/>
    <property type="match status" value="1"/>
</dbReference>
<keyword evidence="4 6" id="KW-0805">Transcription regulation</keyword>
<evidence type="ECO:0000256" key="6">
    <source>
        <dbReference type="HAMAP-Rule" id="MF_01219"/>
    </source>
</evidence>
<gene>
    <name evidence="6" type="primary">pyrR</name>
    <name evidence="8" type="ORF">J2Z32_001028</name>
</gene>
<keyword evidence="6 8" id="KW-0808">Transferase</keyword>